<sequence length="90" mass="10278">MSKITLDDLLERFNEAKVRACMEIIRSARTGKSLTAYSLATELLDMEPDDMVAYSEYRLVTMQMRNAAELYVVARDQGMAAATIWKLRQP</sequence>
<evidence type="ECO:0000313" key="2">
    <source>
        <dbReference type="Proteomes" id="UP000236327"/>
    </source>
</evidence>
<comment type="caution">
    <text evidence="1">The sequence shown here is derived from an EMBL/GenBank/DDBJ whole genome shotgun (WGS) entry which is preliminary data.</text>
</comment>
<dbReference type="AlphaFoldDB" id="A0A2K2G0P6"/>
<gene>
    <name evidence="1" type="ORF">A8V01_19585</name>
</gene>
<name>A0A2K2G0P6_9SPHN</name>
<dbReference type="EMBL" id="LYMM01000033">
    <property type="protein sequence ID" value="PNU04613.1"/>
    <property type="molecule type" value="Genomic_DNA"/>
</dbReference>
<evidence type="ECO:0000313" key="1">
    <source>
        <dbReference type="EMBL" id="PNU04613.1"/>
    </source>
</evidence>
<keyword evidence="2" id="KW-1185">Reference proteome</keyword>
<reference evidence="1 2" key="1">
    <citation type="submission" date="2016-05" db="EMBL/GenBank/DDBJ databases">
        <title>Complete genome sequence of Novosphingobium guangzhouense SA925(T).</title>
        <authorList>
            <person name="Sha S."/>
        </authorList>
    </citation>
    <scope>NUCLEOTIDE SEQUENCE [LARGE SCALE GENOMIC DNA]</scope>
    <source>
        <strain evidence="1 2">SA925</strain>
    </source>
</reference>
<proteinExistence type="predicted"/>
<dbReference type="RefSeq" id="WP_103096152.1">
    <property type="nucleotide sequence ID" value="NZ_LYMM01000033.1"/>
</dbReference>
<accession>A0A2K2G0P6</accession>
<protein>
    <submittedName>
        <fullName evidence="1">Uncharacterized protein</fullName>
    </submittedName>
</protein>
<dbReference type="Proteomes" id="UP000236327">
    <property type="component" value="Unassembled WGS sequence"/>
</dbReference>
<organism evidence="1 2">
    <name type="scientific">Novosphingobium guangzhouense</name>
    <dbReference type="NCBI Taxonomy" id="1850347"/>
    <lineage>
        <taxon>Bacteria</taxon>
        <taxon>Pseudomonadati</taxon>
        <taxon>Pseudomonadota</taxon>
        <taxon>Alphaproteobacteria</taxon>
        <taxon>Sphingomonadales</taxon>
        <taxon>Sphingomonadaceae</taxon>
        <taxon>Novosphingobium</taxon>
    </lineage>
</organism>